<dbReference type="CDD" id="cd15504">
    <property type="entry name" value="PHD_PRHA_like"/>
    <property type="match status" value="1"/>
</dbReference>
<evidence type="ECO:0000256" key="5">
    <source>
        <dbReference type="ARBA" id="ARBA00022833"/>
    </source>
</evidence>
<sequence>MPGAAKEQIHKKKLHVEYEVRNLQNKKPKLKQKKRTHSSLSKKKVTNRLSVNNGSPSLKKKVINKAIVHKTKTCKKQPLLSALKDKLQIISTKDSEKQDDGDIKLQKLKRRRRRKKRNDKTELDEASRLQRRTRYLLVKLKLEQNLIDAYSAEGWKGQSREKIKPEKELQRAKKQILKCKLGIREAIRQLDLLSSVGRIDESVVAPDGSVHHEHIICAKCKMREALPDNDIILCDGTCNRAFHQKCLDPPLSTENIPPEDEGWFCKFCKSKMEILEATNAHLGTHFPMDSNWQDVFKEEAILPDGGDSMLCPEQDWPSDDSEDDDYDPERIEHSCSDSIASSDPDDSEYSSSFLGSLEDEPLLLSGGNEERRKECQDIYSDLIGLDSDEINDGEALCGRRQRSTVDYLKLYHEMFGKNATEDEHISEDEDWGPTKRKRKGKENDAGGTLMTLFETENNCSKEKPKEVKEKLSSGKNKRPIFRLPVSAVEKLRLVFAENELPARAVRENLSKQLGIDFDKVNKWFKNARYLALKARKAGNAKSSHDGSPGIQEESTSETGTSKRTDQKELKDSTSFQTPKSSKKSHRGKKTRMLTNPLKGKRWRKTMLQKPSTNKVAVDFGDDVSLKLLREKAKEAKKKSNRKRRIDMLAAETEMKQLCEIKSKIENLQQVLRGLPNQRLTKVIAPTLSETSIIYVPVAEVREKR</sequence>
<feature type="compositionally biased region" description="Acidic residues" evidence="14">
    <location>
        <begin position="316"/>
        <end position="327"/>
    </location>
</feature>
<keyword evidence="5" id="KW-0862">Zinc</keyword>
<evidence type="ECO:0000259" key="15">
    <source>
        <dbReference type="PROSITE" id="PS50016"/>
    </source>
</evidence>
<dbReference type="Pfam" id="PF00628">
    <property type="entry name" value="PHD"/>
    <property type="match status" value="1"/>
</dbReference>
<evidence type="ECO:0000256" key="7">
    <source>
        <dbReference type="ARBA" id="ARBA00023125"/>
    </source>
</evidence>
<evidence type="ECO:0000256" key="14">
    <source>
        <dbReference type="SAM" id="MobiDB-lite"/>
    </source>
</evidence>
<evidence type="ECO:0000256" key="8">
    <source>
        <dbReference type="ARBA" id="ARBA00023155"/>
    </source>
</evidence>
<evidence type="ECO:0000313" key="18">
    <source>
        <dbReference type="Proteomes" id="UP001604336"/>
    </source>
</evidence>
<gene>
    <name evidence="17" type="ORF">Adt_34796</name>
</gene>
<feature type="domain" description="Homeobox" evidence="16">
    <location>
        <begin position="474"/>
        <end position="534"/>
    </location>
</feature>
<feature type="domain" description="PHD-type" evidence="15">
    <location>
        <begin position="214"/>
        <end position="271"/>
    </location>
</feature>
<accession>A0ABD1R050</accession>
<dbReference type="InterPro" id="IPR011011">
    <property type="entry name" value="Znf_FYVE_PHD"/>
</dbReference>
<dbReference type="AlphaFoldDB" id="A0ABD1R050"/>
<dbReference type="InterPro" id="IPR001356">
    <property type="entry name" value="HD"/>
</dbReference>
<comment type="similarity">
    <text evidence="2">Belongs to the PHD-associated homeobox family.</text>
</comment>
<name>A0ABD1R050_9LAMI</name>
<dbReference type="SUPFAM" id="SSF46689">
    <property type="entry name" value="Homeodomain-like"/>
    <property type="match status" value="1"/>
</dbReference>
<dbReference type="GO" id="GO:0006355">
    <property type="term" value="P:regulation of DNA-templated transcription"/>
    <property type="evidence" value="ECO:0007669"/>
    <property type="project" value="UniProtKB-ARBA"/>
</dbReference>
<dbReference type="GO" id="GO:0010557">
    <property type="term" value="P:positive regulation of macromolecule biosynthetic process"/>
    <property type="evidence" value="ECO:0007669"/>
    <property type="project" value="UniProtKB-ARBA"/>
</dbReference>
<organism evidence="17 18">
    <name type="scientific">Abeliophyllum distichum</name>
    <dbReference type="NCBI Taxonomy" id="126358"/>
    <lineage>
        <taxon>Eukaryota</taxon>
        <taxon>Viridiplantae</taxon>
        <taxon>Streptophyta</taxon>
        <taxon>Embryophyta</taxon>
        <taxon>Tracheophyta</taxon>
        <taxon>Spermatophyta</taxon>
        <taxon>Magnoliopsida</taxon>
        <taxon>eudicotyledons</taxon>
        <taxon>Gunneridae</taxon>
        <taxon>Pentapetalae</taxon>
        <taxon>asterids</taxon>
        <taxon>lamiids</taxon>
        <taxon>Lamiales</taxon>
        <taxon>Oleaceae</taxon>
        <taxon>Forsythieae</taxon>
        <taxon>Abeliophyllum</taxon>
    </lineage>
</organism>
<evidence type="ECO:0000256" key="12">
    <source>
        <dbReference type="PROSITE-ProRule" id="PRU00146"/>
    </source>
</evidence>
<evidence type="ECO:0000256" key="10">
    <source>
        <dbReference type="ARBA" id="ARBA00023242"/>
    </source>
</evidence>
<reference evidence="18" key="1">
    <citation type="submission" date="2024-07" db="EMBL/GenBank/DDBJ databases">
        <title>Two chromosome-level genome assemblies of Korean endemic species Abeliophyllum distichum and Forsythia ovata (Oleaceae).</title>
        <authorList>
            <person name="Jang H."/>
        </authorList>
    </citation>
    <scope>NUCLEOTIDE SEQUENCE [LARGE SCALE GENOMIC DNA]</scope>
</reference>
<feature type="compositionally biased region" description="Basic residues" evidence="14">
    <location>
        <begin position="580"/>
        <end position="591"/>
    </location>
</feature>
<keyword evidence="4 12" id="KW-0863">Zinc-finger</keyword>
<dbReference type="SMART" id="SM00389">
    <property type="entry name" value="HOX"/>
    <property type="match status" value="1"/>
</dbReference>
<evidence type="ECO:0000256" key="9">
    <source>
        <dbReference type="ARBA" id="ARBA00023163"/>
    </source>
</evidence>
<keyword evidence="10 11" id="KW-0539">Nucleus</keyword>
<feature type="region of interest" description="Disordered" evidence="14">
    <location>
        <begin position="307"/>
        <end position="354"/>
    </location>
</feature>
<dbReference type="InterPro" id="IPR009057">
    <property type="entry name" value="Homeodomain-like_sf"/>
</dbReference>
<proteinExistence type="inferred from homology"/>
<dbReference type="FunFam" id="3.30.40.10:FF:000270">
    <property type="entry name" value="pathogenesis-related homeodomain protein-like"/>
    <property type="match status" value="1"/>
</dbReference>
<evidence type="ECO:0000256" key="13">
    <source>
        <dbReference type="RuleBase" id="RU000682"/>
    </source>
</evidence>
<dbReference type="InterPro" id="IPR019787">
    <property type="entry name" value="Znf_PHD-finger"/>
</dbReference>
<comment type="subcellular location">
    <subcellularLocation>
        <location evidence="1 11 13">Nucleus</location>
    </subcellularLocation>
</comment>
<keyword evidence="7 11" id="KW-0238">DNA-binding</keyword>
<dbReference type="Gene3D" id="3.30.40.10">
    <property type="entry name" value="Zinc/RING finger domain, C3HC4 (zinc finger)"/>
    <property type="match status" value="1"/>
</dbReference>
<feature type="DNA-binding region" description="Homeobox" evidence="11">
    <location>
        <begin position="476"/>
        <end position="535"/>
    </location>
</feature>
<evidence type="ECO:0000256" key="4">
    <source>
        <dbReference type="ARBA" id="ARBA00022771"/>
    </source>
</evidence>
<keyword evidence="3" id="KW-0479">Metal-binding</keyword>
<evidence type="ECO:0000256" key="3">
    <source>
        <dbReference type="ARBA" id="ARBA00022723"/>
    </source>
</evidence>
<keyword evidence="6" id="KW-0805">Transcription regulation</keyword>
<dbReference type="EMBL" id="JBFOLK010000010">
    <property type="protein sequence ID" value="KAL2481830.1"/>
    <property type="molecule type" value="Genomic_DNA"/>
</dbReference>
<dbReference type="InterPro" id="IPR001965">
    <property type="entry name" value="Znf_PHD"/>
</dbReference>
<evidence type="ECO:0000256" key="11">
    <source>
        <dbReference type="PROSITE-ProRule" id="PRU00108"/>
    </source>
</evidence>
<feature type="compositionally biased region" description="Polar residues" evidence="14">
    <location>
        <begin position="47"/>
        <end position="56"/>
    </location>
</feature>
<dbReference type="GO" id="GO:0005634">
    <property type="term" value="C:nucleus"/>
    <property type="evidence" value="ECO:0007669"/>
    <property type="project" value="UniProtKB-SubCell"/>
</dbReference>
<dbReference type="PROSITE" id="PS50071">
    <property type="entry name" value="HOMEOBOX_2"/>
    <property type="match status" value="1"/>
</dbReference>
<evidence type="ECO:0000256" key="1">
    <source>
        <dbReference type="ARBA" id="ARBA00004123"/>
    </source>
</evidence>
<feature type="compositionally biased region" description="Basic and acidic residues" evidence="14">
    <location>
        <begin position="560"/>
        <end position="571"/>
    </location>
</feature>
<dbReference type="Pfam" id="PF00046">
    <property type="entry name" value="Homeodomain"/>
    <property type="match status" value="1"/>
</dbReference>
<dbReference type="PANTHER" id="PTHR12628">
    <property type="entry name" value="POLYCOMB-LIKE TRANSCRIPTION FACTOR"/>
    <property type="match status" value="1"/>
</dbReference>
<dbReference type="Gene3D" id="1.10.10.60">
    <property type="entry name" value="Homeodomain-like"/>
    <property type="match status" value="1"/>
</dbReference>
<feature type="compositionally biased region" description="Basic residues" evidence="14">
    <location>
        <begin position="24"/>
        <end position="46"/>
    </location>
</feature>
<dbReference type="InterPro" id="IPR045876">
    <property type="entry name" value="PRHA-like_PHD-finger"/>
</dbReference>
<dbReference type="PANTHER" id="PTHR12628:SF10">
    <property type="entry name" value="HOMEOBOX DOMAIN-CONTAINING PROTEIN"/>
    <property type="match status" value="1"/>
</dbReference>
<feature type="region of interest" description="Disordered" evidence="14">
    <location>
        <begin position="1"/>
        <end position="56"/>
    </location>
</feature>
<evidence type="ECO:0000256" key="6">
    <source>
        <dbReference type="ARBA" id="ARBA00023015"/>
    </source>
</evidence>
<evidence type="ECO:0000256" key="2">
    <source>
        <dbReference type="ARBA" id="ARBA00007427"/>
    </source>
</evidence>
<dbReference type="Proteomes" id="UP001604336">
    <property type="component" value="Unassembled WGS sequence"/>
</dbReference>
<dbReference type="PROSITE" id="PS50016">
    <property type="entry name" value="ZF_PHD_2"/>
    <property type="match status" value="1"/>
</dbReference>
<protein>
    <submittedName>
        <fullName evidence="17">Pathogenesis-related homeodomain protein</fullName>
    </submittedName>
</protein>
<dbReference type="InterPro" id="IPR013083">
    <property type="entry name" value="Znf_RING/FYVE/PHD"/>
</dbReference>
<comment type="caution">
    <text evidence="17">The sequence shown here is derived from an EMBL/GenBank/DDBJ whole genome shotgun (WGS) entry which is preliminary data.</text>
</comment>
<feature type="region of interest" description="Disordered" evidence="14">
    <location>
        <begin position="421"/>
        <end position="445"/>
    </location>
</feature>
<dbReference type="GO" id="GO:0043565">
    <property type="term" value="F:sequence-specific DNA binding"/>
    <property type="evidence" value="ECO:0007669"/>
    <property type="project" value="UniProtKB-ARBA"/>
</dbReference>
<dbReference type="SUPFAM" id="SSF57903">
    <property type="entry name" value="FYVE/PHD zinc finger"/>
    <property type="match status" value="1"/>
</dbReference>
<dbReference type="GO" id="GO:0008270">
    <property type="term" value="F:zinc ion binding"/>
    <property type="evidence" value="ECO:0007669"/>
    <property type="project" value="UniProtKB-KW"/>
</dbReference>
<feature type="region of interest" description="Disordered" evidence="14">
    <location>
        <begin position="535"/>
        <end position="596"/>
    </location>
</feature>
<dbReference type="PROSITE" id="PS01359">
    <property type="entry name" value="ZF_PHD_1"/>
    <property type="match status" value="1"/>
</dbReference>
<keyword evidence="9" id="KW-0804">Transcription</keyword>
<keyword evidence="8 11" id="KW-0371">Homeobox</keyword>
<dbReference type="InterPro" id="IPR019786">
    <property type="entry name" value="Zinc_finger_PHD-type_CS"/>
</dbReference>
<evidence type="ECO:0000259" key="16">
    <source>
        <dbReference type="PROSITE" id="PS50071"/>
    </source>
</evidence>
<dbReference type="SMART" id="SM00249">
    <property type="entry name" value="PHD"/>
    <property type="match status" value="1"/>
</dbReference>
<keyword evidence="18" id="KW-1185">Reference proteome</keyword>
<dbReference type="FunFam" id="1.10.10.60:FF:000437">
    <property type="entry name" value="pathogenesis-related homeodomain protein"/>
    <property type="match status" value="1"/>
</dbReference>
<evidence type="ECO:0000313" key="17">
    <source>
        <dbReference type="EMBL" id="KAL2481830.1"/>
    </source>
</evidence>
<dbReference type="CDD" id="cd00086">
    <property type="entry name" value="homeodomain"/>
    <property type="match status" value="1"/>
</dbReference>